<feature type="region of interest" description="Disordered" evidence="18">
    <location>
        <begin position="1075"/>
        <end position="1097"/>
    </location>
</feature>
<feature type="compositionally biased region" description="Polar residues" evidence="18">
    <location>
        <begin position="1265"/>
        <end position="1280"/>
    </location>
</feature>
<evidence type="ECO:0000256" key="1">
    <source>
        <dbReference type="ARBA" id="ARBA00001947"/>
    </source>
</evidence>
<dbReference type="FunFam" id="1.10.10.10:FF:000012">
    <property type="entry name" value="U5 small nuclear ribonucleoprotein helicase"/>
    <property type="match status" value="1"/>
</dbReference>
<comment type="catalytic activity">
    <reaction evidence="12">
        <text>Couples ATP hydrolysis with the unwinding of duplex DNA by translocating in the 3'-5' direction.</text>
        <dbReference type="EC" id="5.6.2.4"/>
    </reaction>
</comment>
<dbReference type="InterPro" id="IPR001650">
    <property type="entry name" value="Helicase_C-like"/>
</dbReference>
<evidence type="ECO:0000256" key="6">
    <source>
        <dbReference type="ARBA" id="ARBA00022801"/>
    </source>
</evidence>
<keyword evidence="9" id="KW-0067">ATP-binding</keyword>
<keyword evidence="8" id="KW-0862">Zinc</keyword>
<keyword evidence="11" id="KW-0469">Meiosis</keyword>
<evidence type="ECO:0000256" key="8">
    <source>
        <dbReference type="ARBA" id="ARBA00022833"/>
    </source>
</evidence>
<evidence type="ECO:0000313" key="21">
    <source>
        <dbReference type="Proteomes" id="UP000085678"/>
    </source>
</evidence>
<dbReference type="CDD" id="cd18023">
    <property type="entry name" value="DEXHc_HFM1"/>
    <property type="match status" value="1"/>
</dbReference>
<evidence type="ECO:0000256" key="11">
    <source>
        <dbReference type="ARBA" id="ARBA00023254"/>
    </source>
</evidence>
<dbReference type="GO" id="GO:0005524">
    <property type="term" value="F:ATP binding"/>
    <property type="evidence" value="ECO:0007669"/>
    <property type="project" value="UniProtKB-KW"/>
</dbReference>
<feature type="region of interest" description="Disordered" evidence="18">
    <location>
        <begin position="1132"/>
        <end position="1155"/>
    </location>
</feature>
<keyword evidence="6" id="KW-0378">Hydrolase</keyword>
<dbReference type="Pfam" id="PF02889">
    <property type="entry name" value="Sec63"/>
    <property type="match status" value="1"/>
</dbReference>
<reference evidence="22" key="1">
    <citation type="submission" date="2025-08" db="UniProtKB">
        <authorList>
            <consortium name="RefSeq"/>
        </authorList>
    </citation>
    <scope>IDENTIFICATION</scope>
    <source>
        <tissue evidence="22">Gonads</tissue>
    </source>
</reference>
<evidence type="ECO:0000256" key="18">
    <source>
        <dbReference type="SAM" id="MobiDB-lite"/>
    </source>
</evidence>
<dbReference type="InterPro" id="IPR004179">
    <property type="entry name" value="Sec63-dom"/>
</dbReference>
<dbReference type="PROSITE" id="PS51194">
    <property type="entry name" value="HELICASE_CTER"/>
    <property type="match status" value="1"/>
</dbReference>
<feature type="domain" description="Helicase ATP-binding" evidence="19">
    <location>
        <begin position="245"/>
        <end position="435"/>
    </location>
</feature>
<dbReference type="GO" id="GO:0007131">
    <property type="term" value="P:reciprocal meiotic recombination"/>
    <property type="evidence" value="ECO:0007669"/>
    <property type="project" value="UniProtKB-ARBA"/>
</dbReference>
<dbReference type="InterPro" id="IPR052247">
    <property type="entry name" value="Meiotic_Crossover_Helicase"/>
</dbReference>
<comment type="similarity">
    <text evidence="2">Belongs to the helicase family. SKI2 subfamily.</text>
</comment>
<dbReference type="EC" id="5.6.2.4" evidence="13"/>
<dbReference type="InterPro" id="IPR036388">
    <property type="entry name" value="WH-like_DNA-bd_sf"/>
</dbReference>
<evidence type="ECO:0000256" key="12">
    <source>
        <dbReference type="ARBA" id="ARBA00034617"/>
    </source>
</evidence>
<dbReference type="FunFam" id="3.40.50.300:FF:000950">
    <property type="entry name" value="probable ATP-dependent DNA helicase HFM1"/>
    <property type="match status" value="1"/>
</dbReference>
<dbReference type="FunFam" id="3.40.50.300:FF:001076">
    <property type="entry name" value="ATP-dependent DNA helicase MER3"/>
    <property type="match status" value="1"/>
</dbReference>
<dbReference type="STRING" id="7574.A0A1S3HGY3"/>
<evidence type="ECO:0000256" key="15">
    <source>
        <dbReference type="ARBA" id="ARBA00059912"/>
    </source>
</evidence>
<keyword evidence="21" id="KW-1185">Reference proteome</keyword>
<dbReference type="SMART" id="SM00487">
    <property type="entry name" value="DEXDc"/>
    <property type="match status" value="1"/>
</dbReference>
<dbReference type="OrthoDB" id="5575at2759"/>
<dbReference type="RefSeq" id="XP_013384284.1">
    <property type="nucleotide sequence ID" value="XM_013528830.1"/>
</dbReference>
<name>A0A1S3HGY3_LINAN</name>
<dbReference type="SUPFAM" id="SSF52540">
    <property type="entry name" value="P-loop containing nucleoside triphosphate hydrolases"/>
    <property type="match status" value="1"/>
</dbReference>
<dbReference type="CDD" id="cd18795">
    <property type="entry name" value="SF2_C_Ski2"/>
    <property type="match status" value="1"/>
</dbReference>
<dbReference type="GO" id="GO:0003676">
    <property type="term" value="F:nucleic acid binding"/>
    <property type="evidence" value="ECO:0007669"/>
    <property type="project" value="InterPro"/>
</dbReference>
<evidence type="ECO:0000259" key="20">
    <source>
        <dbReference type="PROSITE" id="PS51194"/>
    </source>
</evidence>
<dbReference type="Pfam" id="PF00271">
    <property type="entry name" value="Helicase_C"/>
    <property type="match status" value="1"/>
</dbReference>
<dbReference type="Pfam" id="PF23445">
    <property type="entry name" value="WHD_SNRNP200"/>
    <property type="match status" value="1"/>
</dbReference>
<dbReference type="Gene3D" id="1.10.3380.10">
    <property type="entry name" value="Sec63 N-terminal domain-like domain"/>
    <property type="match status" value="1"/>
</dbReference>
<gene>
    <name evidence="22" type="primary">LOC106154475</name>
</gene>
<dbReference type="SMART" id="SM00973">
    <property type="entry name" value="Sec63"/>
    <property type="match status" value="1"/>
</dbReference>
<keyword evidence="10" id="KW-0413">Isomerase</keyword>
<evidence type="ECO:0000256" key="7">
    <source>
        <dbReference type="ARBA" id="ARBA00022806"/>
    </source>
</evidence>
<proteinExistence type="inferred from homology"/>
<dbReference type="KEGG" id="lak:106154475"/>
<evidence type="ECO:0000256" key="14">
    <source>
        <dbReference type="ARBA" id="ARBA00048988"/>
    </source>
</evidence>
<comment type="cofactor">
    <cofactor evidence="1">
        <name>Zn(2+)</name>
        <dbReference type="ChEBI" id="CHEBI:29105"/>
    </cofactor>
</comment>
<evidence type="ECO:0000313" key="22">
    <source>
        <dbReference type="RefSeq" id="XP_013384284.1"/>
    </source>
</evidence>
<dbReference type="PROSITE" id="PS51192">
    <property type="entry name" value="HELICASE_ATP_BIND_1"/>
    <property type="match status" value="1"/>
</dbReference>
<evidence type="ECO:0000256" key="5">
    <source>
        <dbReference type="ARBA" id="ARBA00022771"/>
    </source>
</evidence>
<dbReference type="Gene3D" id="1.10.10.10">
    <property type="entry name" value="Winged helix-like DNA-binding domain superfamily/Winged helix DNA-binding domain"/>
    <property type="match status" value="1"/>
</dbReference>
<sequence length="1595" mass="178958">MMWSGGSCLNGKDGILDALFYDQRNEDRNEVLPLTAVIRPSVPAPPTDLENVMLSQAFKNTESSQAPPSYTKGTSILDELLPPTQQERKTQPVTPAIQNLPKASQRRPDILSLQNKSFNKPVFKTPYKERSGQILSPLSEHSGSFESAESASQISQFSNSHYDRYSSSQKNLFPSQSNRQAKTPANATFYSDHLETPLPWSIPGITPGGSSQEISKLKSVAELPDQFRNIFPFPYFNVVQSKVFDDVMYTDNPLVVCAPTGAGKTVIFELAIVRLLLQYSFNVADHVKIVYMAPIKALCSERYEDWRPRFEPLGLKCKELTGDTELDDYFELQEVNIIMTTPEKWDSMTRKWRDNKSLVQLVKLFLVDEIHILNDETRGATMEAVISRMKTIRRAISREPGGEVDIPMRFITISATIPNIGDIAEWLSTDKVTASFYKMDDSHRPVKLRKVVLGYPCTGNQSEFRFDLSLNYKLSSVIQTYAEQKPTLVFCATRKSAQQAASMLVKEARFIMNSQHKQVLQKEANVMRDSKLRDLVMCGVGYHHAGLDMQDRKNLESLFLRGELPVLMATSTLAMGVNLPAHLVIIKSTQHYVMGMYEEYSETQILQMIGRAGRPQFDVSATAVIMTRASTKAKYDALLGGKQMIESSLHKHLIEHLNAEVVLNTITDVSVALEWIKSTFLYIRLIKNPKHYGIPTGLNKEGIEKHLQDLCLKNLNQLSHIDLIWMDEDHFDMKPTESGRLMARYCIGYETMKRFTGVLGSENLNELLIVVANCQEFHDIQLRTSEKKTLNTLNIDKNRVTIRYSMEGKIKTKEMKVNCLIQAQLGSLPVQDFGLSQDMAKIFRAGTRVARCLVEFLWQRCSFKALLSAVILSKCFKARLWENSKYVCRQLDGIGPALSNALVNSGVVSFQKVEETNPRELELIVNRHPPFGNNLRDAAAGLPKYEISIEQTSKYNSEHAEISVTVQLTNHADVTMKSTAGLSHTCALLIGDADNRIVYKMRITDAILIKTGTWSKKIEVKRASRGEELSINFVSQEWVGLDVQSTYTPFYTGAKKLARNEEVQKTKVLKTCKNDTPCSTSSEYDVSPNSAGDGSPNNHHLHNRMPCGHRCNNKSACGHECCKFGIALKRPQKQQQGSSFDKPKSAPRSATKVDKMDTYVQSLKQKAQHIPETPNIKRLKMSSDVRPGIGKFAYTPRGVRKIPFAQTPNQFTHLPTATTPHGWDELDFYQQQRTNLDYCVETDNDDPPQSSISSTSSAFKKAGEPQQSYITPTSTTFGNRSYTNHMFGPLPESDEDIDPTKAVVYDESHDFNLEHNENDELPDLVGCPKPRNKLNSQWPKIDIPKRSTALSFATNSFDPVAPQDESPNFDLQLGDDFEEDKVPEVTAGENAIQYKQITRKQGRVFAWRSNASAQNKSNNPIKRFHYPKHEKLGSHNCERGNLLTTDKGDTSGAMRIKHKLSSPIRKNDFVSAHQAFLSPTDKRLKSNAVSPAMSSDDDDLLASFVAQKENELFAMKQGVSPVIPIIPQRPSPLPNSPKCASSVPPANSFDSCGLQRTAKNLQRGCGMVVTADSESTNKELKDAVDVFNNIFDGIF</sequence>
<keyword evidence="3" id="KW-0479">Metal-binding</keyword>
<keyword evidence="7 22" id="KW-0347">Helicase</keyword>
<dbReference type="InterPro" id="IPR011545">
    <property type="entry name" value="DEAD/DEAH_box_helicase_dom"/>
</dbReference>
<keyword evidence="4" id="KW-0547">Nucleotide-binding</keyword>
<comment type="function">
    <text evidence="15">Required for crossover formation and complete synapsis of homologous chromosomes during meiosis.</text>
</comment>
<evidence type="ECO:0000256" key="17">
    <source>
        <dbReference type="ARBA" id="ARBA00093665"/>
    </source>
</evidence>
<evidence type="ECO:0000256" key="2">
    <source>
        <dbReference type="ARBA" id="ARBA00010140"/>
    </source>
</evidence>
<dbReference type="PANTHER" id="PTHR47835:SF3">
    <property type="entry name" value="HELICASE FOR MEIOSIS 1"/>
    <property type="match status" value="1"/>
</dbReference>
<evidence type="ECO:0000256" key="3">
    <source>
        <dbReference type="ARBA" id="ARBA00022723"/>
    </source>
</evidence>
<accession>A0A1S3HGY3</accession>
<dbReference type="Gene3D" id="3.40.50.300">
    <property type="entry name" value="P-loop containing nucleotide triphosphate hydrolases"/>
    <property type="match status" value="2"/>
</dbReference>
<evidence type="ECO:0000256" key="13">
    <source>
        <dbReference type="ARBA" id="ARBA00034808"/>
    </source>
</evidence>
<dbReference type="InParanoid" id="A0A1S3HGY3"/>
<dbReference type="PANTHER" id="PTHR47835">
    <property type="entry name" value="HFM1, ATP DEPENDENT DNA HELICASE HOMOLOG"/>
    <property type="match status" value="1"/>
</dbReference>
<dbReference type="GO" id="GO:0043138">
    <property type="term" value="F:3'-5' DNA helicase activity"/>
    <property type="evidence" value="ECO:0007669"/>
    <property type="project" value="UniProtKB-EC"/>
</dbReference>
<dbReference type="SMART" id="SM00490">
    <property type="entry name" value="HELICc"/>
    <property type="match status" value="1"/>
</dbReference>
<dbReference type="InterPro" id="IPR057842">
    <property type="entry name" value="WH_MER3"/>
</dbReference>
<evidence type="ECO:0000256" key="10">
    <source>
        <dbReference type="ARBA" id="ARBA00023235"/>
    </source>
</evidence>
<evidence type="ECO:0000259" key="19">
    <source>
        <dbReference type="PROSITE" id="PS51192"/>
    </source>
</evidence>
<dbReference type="SUPFAM" id="SSF158702">
    <property type="entry name" value="Sec63 N-terminal domain-like"/>
    <property type="match status" value="1"/>
</dbReference>
<feature type="domain" description="Helicase C-terminal" evidence="20">
    <location>
        <begin position="476"/>
        <end position="677"/>
    </location>
</feature>
<protein>
    <recommendedName>
        <fullName evidence="16">Probable ATP-dependent DNA helicase HFM1</fullName>
        <ecNumber evidence="13">5.6.2.4</ecNumber>
    </recommendedName>
    <alternativeName>
        <fullName evidence="17">DNA 3'-5' helicase HFM1</fullName>
    </alternativeName>
</protein>
<dbReference type="InterPro" id="IPR014001">
    <property type="entry name" value="Helicase_ATP-bd"/>
</dbReference>
<dbReference type="Proteomes" id="UP000085678">
    <property type="component" value="Unplaced"/>
</dbReference>
<dbReference type="Pfam" id="PF00270">
    <property type="entry name" value="DEAD"/>
    <property type="match status" value="1"/>
</dbReference>
<dbReference type="GO" id="GO:0008270">
    <property type="term" value="F:zinc ion binding"/>
    <property type="evidence" value="ECO:0007669"/>
    <property type="project" value="UniProtKB-KW"/>
</dbReference>
<dbReference type="SUPFAM" id="SSF46785">
    <property type="entry name" value="Winged helix' DNA-binding domain"/>
    <property type="match status" value="1"/>
</dbReference>
<evidence type="ECO:0000256" key="9">
    <source>
        <dbReference type="ARBA" id="ARBA00022840"/>
    </source>
</evidence>
<dbReference type="GeneID" id="106154475"/>
<dbReference type="InterPro" id="IPR036390">
    <property type="entry name" value="WH_DNA-bd_sf"/>
</dbReference>
<feature type="region of interest" description="Disordered" evidence="18">
    <location>
        <begin position="1241"/>
        <end position="1280"/>
    </location>
</feature>
<keyword evidence="5" id="KW-0863">Zinc-finger</keyword>
<dbReference type="FunFam" id="1.10.3380.10:FF:000006">
    <property type="entry name" value="probable ATP-dependent DNA helicase HFM1 isoform X1"/>
    <property type="match status" value="1"/>
</dbReference>
<dbReference type="InterPro" id="IPR027417">
    <property type="entry name" value="P-loop_NTPase"/>
</dbReference>
<evidence type="ECO:0000256" key="16">
    <source>
        <dbReference type="ARBA" id="ARBA00071159"/>
    </source>
</evidence>
<evidence type="ECO:0000256" key="4">
    <source>
        <dbReference type="ARBA" id="ARBA00022741"/>
    </source>
</evidence>
<organism evidence="21 22">
    <name type="scientific">Lingula anatina</name>
    <name type="common">Brachiopod</name>
    <name type="synonym">Lingula unguis</name>
    <dbReference type="NCBI Taxonomy" id="7574"/>
    <lineage>
        <taxon>Eukaryota</taxon>
        <taxon>Metazoa</taxon>
        <taxon>Spiralia</taxon>
        <taxon>Lophotrochozoa</taxon>
        <taxon>Brachiopoda</taxon>
        <taxon>Linguliformea</taxon>
        <taxon>Lingulata</taxon>
        <taxon>Lingulida</taxon>
        <taxon>Linguloidea</taxon>
        <taxon>Lingulidae</taxon>
        <taxon>Lingula</taxon>
    </lineage>
</organism>
<dbReference type="GO" id="GO:0016787">
    <property type="term" value="F:hydrolase activity"/>
    <property type="evidence" value="ECO:0007669"/>
    <property type="project" value="UniProtKB-KW"/>
</dbReference>
<comment type="catalytic activity">
    <reaction evidence="14">
        <text>ATP + H2O = ADP + phosphate + H(+)</text>
        <dbReference type="Rhea" id="RHEA:13065"/>
        <dbReference type="ChEBI" id="CHEBI:15377"/>
        <dbReference type="ChEBI" id="CHEBI:15378"/>
        <dbReference type="ChEBI" id="CHEBI:30616"/>
        <dbReference type="ChEBI" id="CHEBI:43474"/>
        <dbReference type="ChEBI" id="CHEBI:456216"/>
        <dbReference type="EC" id="5.6.2.4"/>
    </reaction>
</comment>